<organism evidence="9 10">
    <name type="scientific">Acropora cervicornis</name>
    <name type="common">Staghorn coral</name>
    <dbReference type="NCBI Taxonomy" id="6130"/>
    <lineage>
        <taxon>Eukaryota</taxon>
        <taxon>Metazoa</taxon>
        <taxon>Cnidaria</taxon>
        <taxon>Anthozoa</taxon>
        <taxon>Hexacorallia</taxon>
        <taxon>Scleractinia</taxon>
        <taxon>Astrocoeniina</taxon>
        <taxon>Acroporidae</taxon>
        <taxon>Acropora</taxon>
    </lineage>
</organism>
<dbReference type="EMBL" id="JARQWQ010000005">
    <property type="protein sequence ID" value="KAK2571738.1"/>
    <property type="molecule type" value="Genomic_DNA"/>
</dbReference>
<evidence type="ECO:0000259" key="8">
    <source>
        <dbReference type="PROSITE" id="PS50262"/>
    </source>
</evidence>
<keyword evidence="6 9" id="KW-0675">Receptor</keyword>
<evidence type="ECO:0000256" key="3">
    <source>
        <dbReference type="ARBA" id="ARBA00022692"/>
    </source>
</evidence>
<keyword evidence="2" id="KW-1003">Cell membrane</keyword>
<dbReference type="AlphaFoldDB" id="A0AAD9R264"/>
<feature type="transmembrane region" description="Helical" evidence="7">
    <location>
        <begin position="171"/>
        <end position="198"/>
    </location>
</feature>
<evidence type="ECO:0000256" key="1">
    <source>
        <dbReference type="ARBA" id="ARBA00004651"/>
    </source>
</evidence>
<evidence type="ECO:0000256" key="4">
    <source>
        <dbReference type="ARBA" id="ARBA00022989"/>
    </source>
</evidence>
<dbReference type="PROSITE" id="PS00237">
    <property type="entry name" value="G_PROTEIN_RECEP_F1_1"/>
    <property type="match status" value="1"/>
</dbReference>
<dbReference type="SUPFAM" id="SSF81321">
    <property type="entry name" value="Family A G protein-coupled receptor-like"/>
    <property type="match status" value="1"/>
</dbReference>
<dbReference type="Gene3D" id="1.20.1070.10">
    <property type="entry name" value="Rhodopsin 7-helix transmembrane proteins"/>
    <property type="match status" value="1"/>
</dbReference>
<feature type="transmembrane region" description="Helical" evidence="7">
    <location>
        <begin position="251"/>
        <end position="272"/>
    </location>
</feature>
<dbReference type="PRINTS" id="PR00237">
    <property type="entry name" value="GPCRRHODOPSN"/>
</dbReference>
<dbReference type="GO" id="GO:0004930">
    <property type="term" value="F:G protein-coupled receptor activity"/>
    <property type="evidence" value="ECO:0007669"/>
    <property type="project" value="UniProtKB-KW"/>
</dbReference>
<evidence type="ECO:0000256" key="2">
    <source>
        <dbReference type="ARBA" id="ARBA00022475"/>
    </source>
</evidence>
<proteinExistence type="inferred from homology"/>
<dbReference type="Proteomes" id="UP001249851">
    <property type="component" value="Unassembled WGS sequence"/>
</dbReference>
<gene>
    <name evidence="9" type="ORF">P5673_003130</name>
</gene>
<evidence type="ECO:0000313" key="9">
    <source>
        <dbReference type="EMBL" id="KAK2571738.1"/>
    </source>
</evidence>
<evidence type="ECO:0000256" key="5">
    <source>
        <dbReference type="ARBA" id="ARBA00023136"/>
    </source>
</evidence>
<reference evidence="9" key="2">
    <citation type="journal article" date="2023" name="Science">
        <title>Genomic signatures of disease resistance in endangered staghorn corals.</title>
        <authorList>
            <person name="Vollmer S.V."/>
            <person name="Selwyn J.D."/>
            <person name="Despard B.A."/>
            <person name="Roesel C.L."/>
        </authorList>
    </citation>
    <scope>NUCLEOTIDE SEQUENCE</scope>
    <source>
        <strain evidence="9">K2</strain>
    </source>
</reference>
<feature type="transmembrane region" description="Helical" evidence="7">
    <location>
        <begin position="408"/>
        <end position="432"/>
    </location>
</feature>
<dbReference type="Pfam" id="PF00001">
    <property type="entry name" value="7tm_1"/>
    <property type="match status" value="2"/>
</dbReference>
<comment type="caution">
    <text evidence="9">The sequence shown here is derived from an EMBL/GenBank/DDBJ whole genome shotgun (WGS) entry which is preliminary data.</text>
</comment>
<feature type="domain" description="G-protein coupled receptors family 1 profile" evidence="8">
    <location>
        <begin position="190"/>
        <end position="430"/>
    </location>
</feature>
<feature type="transmembrane region" description="Helical" evidence="7">
    <location>
        <begin position="210"/>
        <end position="231"/>
    </location>
</feature>
<keyword evidence="5 7" id="KW-0472">Membrane</keyword>
<keyword evidence="6" id="KW-0297">G-protein coupled receptor</keyword>
<dbReference type="GO" id="GO:0005886">
    <property type="term" value="C:plasma membrane"/>
    <property type="evidence" value="ECO:0007669"/>
    <property type="project" value="UniProtKB-SubCell"/>
</dbReference>
<dbReference type="PANTHER" id="PTHR22750">
    <property type="entry name" value="G-PROTEIN COUPLED RECEPTOR"/>
    <property type="match status" value="1"/>
</dbReference>
<feature type="transmembrane region" description="Helical" evidence="7">
    <location>
        <begin position="379"/>
        <end position="402"/>
    </location>
</feature>
<evidence type="ECO:0000256" key="7">
    <source>
        <dbReference type="SAM" id="Phobius"/>
    </source>
</evidence>
<comment type="similarity">
    <text evidence="6">Belongs to the G-protein coupled receptor 1 family.</text>
</comment>
<dbReference type="InterPro" id="IPR017452">
    <property type="entry name" value="GPCR_Rhodpsn_7TM"/>
</dbReference>
<keyword evidence="3 6" id="KW-0812">Transmembrane</keyword>
<keyword evidence="4 7" id="KW-1133">Transmembrane helix</keyword>
<reference evidence="9" key="1">
    <citation type="journal article" date="2023" name="G3 (Bethesda)">
        <title>Whole genome assembly and annotation of the endangered Caribbean coral Acropora cervicornis.</title>
        <authorList>
            <person name="Selwyn J.D."/>
            <person name="Vollmer S.V."/>
        </authorList>
    </citation>
    <scope>NUCLEOTIDE SEQUENCE</scope>
    <source>
        <strain evidence="9">K2</strain>
    </source>
</reference>
<dbReference type="CDD" id="cd00637">
    <property type="entry name" value="7tm_classA_rhodopsin-like"/>
    <property type="match status" value="1"/>
</dbReference>
<name>A0AAD9R264_ACRCE</name>
<dbReference type="InterPro" id="IPR000276">
    <property type="entry name" value="GPCR_Rhodpsn"/>
</dbReference>
<evidence type="ECO:0000256" key="6">
    <source>
        <dbReference type="RuleBase" id="RU000688"/>
    </source>
</evidence>
<protein>
    <submittedName>
        <fullName evidence="9">Histamine H2 receptor</fullName>
    </submittedName>
</protein>
<keyword evidence="6" id="KW-0807">Transducer</keyword>
<sequence length="452" mass="52051">MPSQIKKEHSKFNELAKPEDVFFFLREEKKDDEELTPLKIKIKQLQEKHPMVEDFKIRVRPKMLSAELGDIKVIQWVITTAHKNCAVFFNFKRTWFQVQDFPRLKRKKLLDFGNGRFLHTRTERRERTNIVTTAGSGKSNCIFFSVMTGTSYFCSDQDFQEYRFIKEYSPLWTIFICSMNAVLSIVAVLGNAAILMALPQCRSIHSSTKVLFYSLAFSDFGVGIVAQPLQVASGAGALKNVLKLFCSIQPVYAIVAYFFCAVSFLTMTAISLDRYFALYLGGRYRLVVTGKKFMIALSFMWSGSIIWAISRMWNIRVNKISAIVFGFTSMTITLLSYLRIYWTLKVLKSKIESQKGTKVRERNRRLDILQYKRSVNSMLYVFVFLVACYIPYFCSLLAVAFLGYNSSIVLATNLTSVVIFLNSSLNPFVYCWRIREIRVRVKSIAGKLLCTL</sequence>
<dbReference type="PROSITE" id="PS50262">
    <property type="entry name" value="G_PROTEIN_RECEP_F1_2"/>
    <property type="match status" value="1"/>
</dbReference>
<keyword evidence="10" id="KW-1185">Reference proteome</keyword>
<feature type="transmembrane region" description="Helical" evidence="7">
    <location>
        <begin position="293"/>
        <end position="310"/>
    </location>
</feature>
<accession>A0AAD9R264</accession>
<evidence type="ECO:0000313" key="10">
    <source>
        <dbReference type="Proteomes" id="UP001249851"/>
    </source>
</evidence>
<feature type="transmembrane region" description="Helical" evidence="7">
    <location>
        <begin position="322"/>
        <end position="342"/>
    </location>
</feature>
<comment type="subcellular location">
    <subcellularLocation>
        <location evidence="1">Cell membrane</location>
        <topology evidence="1">Multi-pass membrane protein</topology>
    </subcellularLocation>
</comment>